<evidence type="ECO:0008006" key="2">
    <source>
        <dbReference type="Google" id="ProtNLM"/>
    </source>
</evidence>
<dbReference type="InterPro" id="IPR027417">
    <property type="entry name" value="P-loop_NTPase"/>
</dbReference>
<dbReference type="PANTHER" id="PTHR46411:SF2">
    <property type="entry name" value="AAA+ ATPASE DOMAIN-CONTAINING PROTEIN"/>
    <property type="match status" value="1"/>
</dbReference>
<dbReference type="EMBL" id="ML735249">
    <property type="protein sequence ID" value="KAE8391080.1"/>
    <property type="molecule type" value="Genomic_DNA"/>
</dbReference>
<gene>
    <name evidence="1" type="ORF">BDV23DRAFT_182981</name>
</gene>
<reference evidence="1" key="1">
    <citation type="submission" date="2019-04" db="EMBL/GenBank/DDBJ databases">
        <title>Friends and foes A comparative genomics studyof 23 Aspergillus species from section Flavi.</title>
        <authorList>
            <consortium name="DOE Joint Genome Institute"/>
            <person name="Kjaerbolling I."/>
            <person name="Vesth T."/>
            <person name="Frisvad J.C."/>
            <person name="Nybo J.L."/>
            <person name="Theobald S."/>
            <person name="Kildgaard S."/>
            <person name="Isbrandt T."/>
            <person name="Kuo A."/>
            <person name="Sato A."/>
            <person name="Lyhne E.K."/>
            <person name="Kogle M.E."/>
            <person name="Wiebenga A."/>
            <person name="Kun R.S."/>
            <person name="Lubbers R.J."/>
            <person name="Makela M.R."/>
            <person name="Barry K."/>
            <person name="Chovatia M."/>
            <person name="Clum A."/>
            <person name="Daum C."/>
            <person name="Haridas S."/>
            <person name="He G."/>
            <person name="LaButti K."/>
            <person name="Lipzen A."/>
            <person name="Mondo S."/>
            <person name="Riley R."/>
            <person name="Salamov A."/>
            <person name="Simmons B.A."/>
            <person name="Magnuson J.K."/>
            <person name="Henrissat B."/>
            <person name="Mortensen U.H."/>
            <person name="Larsen T.O."/>
            <person name="Devries R.P."/>
            <person name="Grigoriev I.V."/>
            <person name="Machida M."/>
            <person name="Baker S.E."/>
            <person name="Andersen M.R."/>
        </authorList>
    </citation>
    <scope>NUCLEOTIDE SEQUENCE [LARGE SCALE GENOMIC DNA]</scope>
    <source>
        <strain evidence="1">IBT 14317</strain>
    </source>
</reference>
<sequence length="170" mass="18791">MTLTYFAGGFTVACLGDVEWNDDIVDLLALSNECKDFIQALFRPQQTGSGEDEIDFDNFVHNKDKGLVGLLAGSSVVGKTLTAEVVSEIAHRPLYVISSGELGERNAMLPLDEVDAFSSESDNMNLTGNAITSIFLRQLKYYQGILLFTTNRLSSTDSVLESRIHFCFEY</sequence>
<dbReference type="SUPFAM" id="SSF52540">
    <property type="entry name" value="P-loop containing nucleoside triphosphate hydrolases"/>
    <property type="match status" value="1"/>
</dbReference>
<organism evidence="1">
    <name type="scientific">Petromyces alliaceus</name>
    <name type="common">Aspergillus alliaceus</name>
    <dbReference type="NCBI Taxonomy" id="209559"/>
    <lineage>
        <taxon>Eukaryota</taxon>
        <taxon>Fungi</taxon>
        <taxon>Dikarya</taxon>
        <taxon>Ascomycota</taxon>
        <taxon>Pezizomycotina</taxon>
        <taxon>Eurotiomycetes</taxon>
        <taxon>Eurotiomycetidae</taxon>
        <taxon>Eurotiales</taxon>
        <taxon>Aspergillaceae</taxon>
        <taxon>Aspergillus</taxon>
        <taxon>Aspergillus subgen. Circumdati</taxon>
    </lineage>
</organism>
<dbReference type="AlphaFoldDB" id="A0A5N7CAB7"/>
<protein>
    <recommendedName>
        <fullName evidence="2">ATPase AAA-type core domain-containing protein</fullName>
    </recommendedName>
</protein>
<name>A0A5N7CAB7_PETAA</name>
<accession>A0A5N7CAB7</accession>
<dbReference type="PANTHER" id="PTHR46411">
    <property type="entry name" value="FAMILY ATPASE, PUTATIVE-RELATED"/>
    <property type="match status" value="1"/>
</dbReference>
<dbReference type="Proteomes" id="UP000326877">
    <property type="component" value="Unassembled WGS sequence"/>
</dbReference>
<proteinExistence type="predicted"/>
<dbReference type="Gene3D" id="3.40.50.300">
    <property type="entry name" value="P-loop containing nucleotide triphosphate hydrolases"/>
    <property type="match status" value="1"/>
</dbReference>
<evidence type="ECO:0000313" key="1">
    <source>
        <dbReference type="EMBL" id="KAE8391080.1"/>
    </source>
</evidence>
<dbReference type="OrthoDB" id="10042665at2759"/>